<dbReference type="Gene3D" id="1.25.40.10">
    <property type="entry name" value="Tetratricopeptide repeat domain"/>
    <property type="match status" value="2"/>
</dbReference>
<dbReference type="Pfam" id="PF08238">
    <property type="entry name" value="Sel1"/>
    <property type="match status" value="4"/>
</dbReference>
<gene>
    <name evidence="2" type="ORF">TL16_g04956</name>
</gene>
<name>A0A9W7AG36_9STRA</name>
<dbReference type="GO" id="GO:0036503">
    <property type="term" value="P:ERAD pathway"/>
    <property type="evidence" value="ECO:0007669"/>
    <property type="project" value="TreeGrafter"/>
</dbReference>
<dbReference type="PANTHER" id="PTHR11102:SF147">
    <property type="entry name" value="SEL1L ADAPTOR SUBUNIT OF ERAD E3 UBIQUITIN LIGASE"/>
    <property type="match status" value="1"/>
</dbReference>
<dbReference type="EMBL" id="BLQM01000141">
    <property type="protein sequence ID" value="GMH68558.1"/>
    <property type="molecule type" value="Genomic_DNA"/>
</dbReference>
<proteinExistence type="inferred from homology"/>
<comment type="similarity">
    <text evidence="1">Belongs to the sel-1 family.</text>
</comment>
<dbReference type="InterPro" id="IPR011990">
    <property type="entry name" value="TPR-like_helical_dom_sf"/>
</dbReference>
<dbReference type="SMART" id="SM00671">
    <property type="entry name" value="SEL1"/>
    <property type="match status" value="3"/>
</dbReference>
<dbReference type="InterPro" id="IPR050767">
    <property type="entry name" value="Sel1_AlgK"/>
</dbReference>
<dbReference type="AlphaFoldDB" id="A0A9W7AG36"/>
<evidence type="ECO:0000313" key="2">
    <source>
        <dbReference type="EMBL" id="GMH68558.1"/>
    </source>
</evidence>
<evidence type="ECO:0000313" key="3">
    <source>
        <dbReference type="Proteomes" id="UP001162640"/>
    </source>
</evidence>
<organism evidence="2 3">
    <name type="scientific">Triparma laevis f. inornata</name>
    <dbReference type="NCBI Taxonomy" id="1714386"/>
    <lineage>
        <taxon>Eukaryota</taxon>
        <taxon>Sar</taxon>
        <taxon>Stramenopiles</taxon>
        <taxon>Ochrophyta</taxon>
        <taxon>Bolidophyceae</taxon>
        <taxon>Parmales</taxon>
        <taxon>Triparmaceae</taxon>
        <taxon>Triparma</taxon>
    </lineage>
</organism>
<dbReference type="SUPFAM" id="SSF81901">
    <property type="entry name" value="HCP-like"/>
    <property type="match status" value="2"/>
</dbReference>
<dbReference type="PANTHER" id="PTHR11102">
    <property type="entry name" value="SEL-1-LIKE PROTEIN"/>
    <property type="match status" value="1"/>
</dbReference>
<evidence type="ECO:0008006" key="4">
    <source>
        <dbReference type="Google" id="ProtNLM"/>
    </source>
</evidence>
<protein>
    <recommendedName>
        <fullName evidence="4">HCP-like protein</fullName>
    </recommendedName>
</protein>
<dbReference type="GO" id="GO:0005789">
    <property type="term" value="C:endoplasmic reticulum membrane"/>
    <property type="evidence" value="ECO:0007669"/>
    <property type="project" value="TreeGrafter"/>
</dbReference>
<evidence type="ECO:0000256" key="1">
    <source>
        <dbReference type="ARBA" id="ARBA00038101"/>
    </source>
</evidence>
<dbReference type="InterPro" id="IPR006597">
    <property type="entry name" value="Sel1-like"/>
</dbReference>
<accession>A0A9W7AG36</accession>
<dbReference type="Proteomes" id="UP001162640">
    <property type="component" value="Unassembled WGS sequence"/>
</dbReference>
<sequence>MTALEAFNHYTLLLSQSESSKQASENLAQQEQQVAIDAILSKAGKEKVGKDRNKGIKVVKTIARETKKRSVESVKEEVLGEDPLIYLQHAASLSHTESQIRLANHLLKSNPIEAIKLYEESESNEGYFNLGHVYWKGVEGVEKDEDQAVIYFEKAAENGDADSLYFLGVHFTSLPKITLAASLNHSGAQYYLALHNYSETGNTDTFKIELEKAAEENNEAMELIGESYLNGENGFPKNPSLALKYYKLSSSSGSATASVTLGALYYHGLPPSILKNKSEAFQYYQKAGELGSKDGWMNVAACYAEGEGVGKCEKTAKYIVETMVKDKG</sequence>
<comment type="caution">
    <text evidence="2">The sequence shown here is derived from an EMBL/GenBank/DDBJ whole genome shotgun (WGS) entry which is preliminary data.</text>
</comment>
<reference evidence="3" key="1">
    <citation type="journal article" date="2023" name="Commun. Biol.">
        <title>Genome analysis of Parmales, the sister group of diatoms, reveals the evolutionary specialization of diatoms from phago-mixotrophs to photoautotrophs.</title>
        <authorList>
            <person name="Ban H."/>
            <person name="Sato S."/>
            <person name="Yoshikawa S."/>
            <person name="Yamada K."/>
            <person name="Nakamura Y."/>
            <person name="Ichinomiya M."/>
            <person name="Sato N."/>
            <person name="Blanc-Mathieu R."/>
            <person name="Endo H."/>
            <person name="Kuwata A."/>
            <person name="Ogata H."/>
        </authorList>
    </citation>
    <scope>NUCLEOTIDE SEQUENCE [LARGE SCALE GENOMIC DNA]</scope>
</reference>